<keyword evidence="4" id="KW-1185">Reference proteome</keyword>
<dbReference type="CDD" id="cd03169">
    <property type="entry name" value="GATase1_PfpI_1"/>
    <property type="match status" value="1"/>
</dbReference>
<evidence type="ECO:0000256" key="1">
    <source>
        <dbReference type="ARBA" id="ARBA00008542"/>
    </source>
</evidence>
<dbReference type="InterPro" id="IPR006286">
    <property type="entry name" value="C56_PfpI-like"/>
</dbReference>
<protein>
    <submittedName>
        <fullName evidence="3">Protease I</fullName>
    </submittedName>
</protein>
<dbReference type="EMBL" id="FNHQ01000033">
    <property type="protein sequence ID" value="SDN25656.1"/>
    <property type="molecule type" value="Genomic_DNA"/>
</dbReference>
<dbReference type="Proteomes" id="UP000199309">
    <property type="component" value="Unassembled WGS sequence"/>
</dbReference>
<evidence type="ECO:0000259" key="2">
    <source>
        <dbReference type="Pfam" id="PF01965"/>
    </source>
</evidence>
<dbReference type="InterPro" id="IPR029062">
    <property type="entry name" value="Class_I_gatase-like"/>
</dbReference>
<feature type="domain" description="DJ-1/PfpI" evidence="2">
    <location>
        <begin position="7"/>
        <end position="188"/>
    </location>
</feature>
<dbReference type="Pfam" id="PF01965">
    <property type="entry name" value="DJ-1_PfpI"/>
    <property type="match status" value="1"/>
</dbReference>
<dbReference type="STRING" id="349095.SAMN05660299_02414"/>
<sequence length="192" mass="20923">MTMMKAKKVLMLAGDFAEDYETMVPFQALEMVGIHVDVVCPGKKAGDKIKTAIHDFLGDQTYCEKEGHQFVLNASFDEIDMSQYDGLYLTGGRAPEYIRLDSKVIEITKYFMKNKKPVAAICHGPQILTAANVVSGLTLTAYPAVGPDITVAGGIFKSVDADKAVVCENLATSPAWPGNTAILKEFIKLLEK</sequence>
<dbReference type="PANTHER" id="PTHR42733:SF2">
    <property type="entry name" value="DJ-1_THIJ_PFPI FAMILY PROTEIN"/>
    <property type="match status" value="1"/>
</dbReference>
<evidence type="ECO:0000313" key="4">
    <source>
        <dbReference type="Proteomes" id="UP000199309"/>
    </source>
</evidence>
<proteinExistence type="inferred from homology"/>
<dbReference type="RefSeq" id="WP_245675154.1">
    <property type="nucleotide sequence ID" value="NZ_FNHQ01000033.1"/>
</dbReference>
<reference evidence="3 4" key="1">
    <citation type="submission" date="2016-10" db="EMBL/GenBank/DDBJ databases">
        <authorList>
            <person name="de Groot N.N."/>
        </authorList>
    </citation>
    <scope>NUCLEOTIDE SEQUENCE [LARGE SCALE GENOMIC DNA]</scope>
    <source>
        <strain evidence="3 4">DSM 16981</strain>
    </source>
</reference>
<dbReference type="GO" id="GO:0008233">
    <property type="term" value="F:peptidase activity"/>
    <property type="evidence" value="ECO:0007669"/>
    <property type="project" value="UniProtKB-KW"/>
</dbReference>
<dbReference type="SUPFAM" id="SSF52317">
    <property type="entry name" value="Class I glutamine amidotransferase-like"/>
    <property type="match status" value="1"/>
</dbReference>
<evidence type="ECO:0000313" key="3">
    <source>
        <dbReference type="EMBL" id="SDN25656.1"/>
    </source>
</evidence>
<gene>
    <name evidence="3" type="ORF">SAMN05660299_02414</name>
</gene>
<dbReference type="PANTHER" id="PTHR42733">
    <property type="entry name" value="DJ-1 PROTEIN"/>
    <property type="match status" value="1"/>
</dbReference>
<comment type="similarity">
    <text evidence="1">Belongs to the peptidase C56 family.</text>
</comment>
<keyword evidence="3" id="KW-0645">Protease</keyword>
<dbReference type="NCBIfam" id="TIGR01382">
    <property type="entry name" value="PfpI"/>
    <property type="match status" value="1"/>
</dbReference>
<dbReference type="AlphaFoldDB" id="A0A1G9ZYP5"/>
<dbReference type="PROSITE" id="PS51276">
    <property type="entry name" value="PEPTIDASE_C56_PFPI"/>
    <property type="match status" value="1"/>
</dbReference>
<name>A0A1G9ZYP5_9FIRM</name>
<organism evidence="3 4">
    <name type="scientific">Megasphaera paucivorans</name>
    <dbReference type="NCBI Taxonomy" id="349095"/>
    <lineage>
        <taxon>Bacteria</taxon>
        <taxon>Bacillati</taxon>
        <taxon>Bacillota</taxon>
        <taxon>Negativicutes</taxon>
        <taxon>Veillonellales</taxon>
        <taxon>Veillonellaceae</taxon>
        <taxon>Megasphaera</taxon>
    </lineage>
</organism>
<dbReference type="Gene3D" id="3.40.50.880">
    <property type="match status" value="1"/>
</dbReference>
<accession>A0A1G9ZYP5</accession>
<dbReference type="InterPro" id="IPR002818">
    <property type="entry name" value="DJ-1/PfpI"/>
</dbReference>
<dbReference type="GO" id="GO:0006508">
    <property type="term" value="P:proteolysis"/>
    <property type="evidence" value="ECO:0007669"/>
    <property type="project" value="UniProtKB-KW"/>
</dbReference>
<keyword evidence="3" id="KW-0378">Hydrolase</keyword>